<dbReference type="Gene3D" id="3.40.50.12780">
    <property type="entry name" value="N-terminal domain of ligase-like"/>
    <property type="match status" value="1"/>
</dbReference>
<dbReference type="PROSITE" id="PS00455">
    <property type="entry name" value="AMP_BINDING"/>
    <property type="match status" value="1"/>
</dbReference>
<accession>A0ABP7GLF9</accession>
<reference evidence="4" key="1">
    <citation type="journal article" date="2019" name="Int. J. Syst. Evol. Microbiol.">
        <title>The Global Catalogue of Microorganisms (GCM) 10K type strain sequencing project: providing services to taxonomists for standard genome sequencing and annotation.</title>
        <authorList>
            <consortium name="The Broad Institute Genomics Platform"/>
            <consortium name="The Broad Institute Genome Sequencing Center for Infectious Disease"/>
            <person name="Wu L."/>
            <person name="Ma J."/>
        </authorList>
    </citation>
    <scope>NUCLEOTIDE SEQUENCE [LARGE SCALE GENOMIC DNA]</scope>
    <source>
        <strain evidence="4">JCM 17138</strain>
    </source>
</reference>
<evidence type="ECO:0000259" key="2">
    <source>
        <dbReference type="Pfam" id="PF13193"/>
    </source>
</evidence>
<feature type="domain" description="AMP-dependent synthetase/ligase" evidence="1">
    <location>
        <begin position="12"/>
        <end position="366"/>
    </location>
</feature>
<dbReference type="NCBIfam" id="TIGR01733">
    <property type="entry name" value="AA-adenyl-dom"/>
    <property type="match status" value="1"/>
</dbReference>
<keyword evidence="4" id="KW-1185">Reference proteome</keyword>
<evidence type="ECO:0000313" key="3">
    <source>
        <dbReference type="EMBL" id="GAA3768380.1"/>
    </source>
</evidence>
<dbReference type="PANTHER" id="PTHR45527:SF1">
    <property type="entry name" value="FATTY ACID SYNTHASE"/>
    <property type="match status" value="1"/>
</dbReference>
<dbReference type="InterPro" id="IPR045851">
    <property type="entry name" value="AMP-bd_C_sf"/>
</dbReference>
<organism evidence="3 4">
    <name type="scientific">Streptomyces coacervatus</name>
    <dbReference type="NCBI Taxonomy" id="647381"/>
    <lineage>
        <taxon>Bacteria</taxon>
        <taxon>Bacillati</taxon>
        <taxon>Actinomycetota</taxon>
        <taxon>Actinomycetes</taxon>
        <taxon>Kitasatosporales</taxon>
        <taxon>Streptomycetaceae</taxon>
        <taxon>Streptomyces</taxon>
    </lineage>
</organism>
<comment type="caution">
    <text evidence="3">The sequence shown here is derived from an EMBL/GenBank/DDBJ whole genome shotgun (WGS) entry which is preliminary data.</text>
</comment>
<dbReference type="RefSeq" id="WP_275770366.1">
    <property type="nucleotide sequence ID" value="NZ_BAABDE010000001.1"/>
</dbReference>
<dbReference type="Gene3D" id="3.30.300.30">
    <property type="match status" value="1"/>
</dbReference>
<proteinExistence type="predicted"/>
<dbReference type="InterPro" id="IPR010071">
    <property type="entry name" value="AA_adenyl_dom"/>
</dbReference>
<dbReference type="Proteomes" id="UP001501009">
    <property type="component" value="Unassembled WGS sequence"/>
</dbReference>
<protein>
    <recommendedName>
        <fullName evidence="5">Amino acid adenylation domain-containing protein</fullName>
    </recommendedName>
</protein>
<name>A0ABP7GLF9_9ACTN</name>
<dbReference type="InterPro" id="IPR025110">
    <property type="entry name" value="AMP-bd_C"/>
</dbReference>
<dbReference type="SUPFAM" id="SSF56801">
    <property type="entry name" value="Acetyl-CoA synthetase-like"/>
    <property type="match status" value="1"/>
</dbReference>
<sequence>MAEELLLRDHLRTAADRWGGRRAVIDDAVELTYAQLAAAARDVADQLLSAGVRSGDCVAWHGRKNAAAVTAVHGILEAGAAYVPLDPEAPFARNHRIVANGRPSAVLTDTATRRQWEAAGLGLCWEPLKPFAGTVDELWLAALSGSRPSGHPGVSYVLHTSGSSGSPKGVVHTHRSAAAFVCWAAEELALTEADVLVNTAPLHFDLSTLDLFGAAFTGAAVAVMSREDSRFPASYADFVARVGGSVWYTVPSALSRLVQRGDSLLRTFTSLRIAALAGEVLRPDDVGKLMDAHPAARVFNLYGPTETNVCTYHEIVERPPAHQAIPIGRPLPGVEITVVDDRLQPVGEGRTGELLVRGSTLMTGYWKGSAEKLLPFVTTPDGKEWYATGDQVRSGSGGCLDYLGRNDTQIKSRGYRIELVEIDHALGSLPAVAECAVVAIPDGAAGRRILAFAVSEDGGTDEAGLRMALRRLLPGYMVPDRIFVTGRPLPRLTNGKVDRIALTAEAEVLASSSEGQG</sequence>
<gene>
    <name evidence="3" type="ORF">GCM10022403_000040</name>
</gene>
<evidence type="ECO:0000259" key="1">
    <source>
        <dbReference type="Pfam" id="PF00501"/>
    </source>
</evidence>
<dbReference type="EMBL" id="BAABDE010000001">
    <property type="protein sequence ID" value="GAA3768380.1"/>
    <property type="molecule type" value="Genomic_DNA"/>
</dbReference>
<dbReference type="PANTHER" id="PTHR45527">
    <property type="entry name" value="NONRIBOSOMAL PEPTIDE SYNTHETASE"/>
    <property type="match status" value="1"/>
</dbReference>
<dbReference type="Pfam" id="PF00501">
    <property type="entry name" value="AMP-binding"/>
    <property type="match status" value="1"/>
</dbReference>
<dbReference type="InterPro" id="IPR000873">
    <property type="entry name" value="AMP-dep_synth/lig_dom"/>
</dbReference>
<dbReference type="Pfam" id="PF13193">
    <property type="entry name" value="AMP-binding_C"/>
    <property type="match status" value="1"/>
</dbReference>
<feature type="domain" description="AMP-binding enzyme C-terminal" evidence="2">
    <location>
        <begin position="421"/>
        <end position="496"/>
    </location>
</feature>
<dbReference type="CDD" id="cd05930">
    <property type="entry name" value="A_NRPS"/>
    <property type="match status" value="1"/>
</dbReference>
<dbReference type="InterPro" id="IPR042099">
    <property type="entry name" value="ANL_N_sf"/>
</dbReference>
<evidence type="ECO:0000313" key="4">
    <source>
        <dbReference type="Proteomes" id="UP001501009"/>
    </source>
</evidence>
<evidence type="ECO:0008006" key="5">
    <source>
        <dbReference type="Google" id="ProtNLM"/>
    </source>
</evidence>
<dbReference type="InterPro" id="IPR020845">
    <property type="entry name" value="AMP-binding_CS"/>
</dbReference>